<feature type="compositionally biased region" description="Polar residues" evidence="2">
    <location>
        <begin position="445"/>
        <end position="457"/>
    </location>
</feature>
<evidence type="ECO:0000259" key="5">
    <source>
        <dbReference type="Pfam" id="PF15445"/>
    </source>
</evidence>
<dbReference type="Pfam" id="PF03011">
    <property type="entry name" value="PFEMP"/>
    <property type="match status" value="1"/>
</dbReference>
<dbReference type="PANTHER" id="PTHR12460">
    <property type="entry name" value="CYCLIN-DEPENDENT KINASE INHIBITOR-RELATED PROTEIN"/>
    <property type="match status" value="1"/>
</dbReference>
<evidence type="ECO:0000259" key="4">
    <source>
        <dbReference type="Pfam" id="PF05424"/>
    </source>
</evidence>
<evidence type="ECO:0000313" key="7">
    <source>
        <dbReference type="Proteomes" id="UP000831156"/>
    </source>
</evidence>
<feature type="region of interest" description="Disordered" evidence="2">
    <location>
        <begin position="1189"/>
        <end position="1208"/>
    </location>
</feature>
<dbReference type="Gene3D" id="1.20.1310.20">
    <property type="entry name" value="Duffy-antigen binding domain"/>
    <property type="match status" value="3"/>
</dbReference>
<feature type="coiled-coil region" evidence="1">
    <location>
        <begin position="784"/>
        <end position="818"/>
    </location>
</feature>
<name>A0ABY0KWQ1_9APIC</name>
<dbReference type="InterPro" id="IPR042202">
    <property type="entry name" value="Duffy-ag-bd_sf"/>
</dbReference>
<evidence type="ECO:0000259" key="3">
    <source>
        <dbReference type="Pfam" id="PF03011"/>
    </source>
</evidence>
<dbReference type="InterPro" id="IPR029211">
    <property type="entry name" value="PfEMP1_ATS"/>
</dbReference>
<feature type="domain" description="Duffy-binding-like" evidence="3">
    <location>
        <begin position="1411"/>
        <end position="1577"/>
    </location>
</feature>
<sequence>MTSTTTTSPSNISTQCVEVKEIVKNGGTNGGNTSSSGEPFVKVCVTTDTSLDGGKKMIEKFNGGGNGVALISAAAVDDENAIKRSMDIFIPTIDHEFSELKGTCSEKPCDKNPPSDKNWIWKTSHNGNAGLKNEYKDKVGIPPRTQVLCFGNLHGMSCENDVVSKVTTNETLLTEWIIAAKIEGENLKNQHNNNDKLCKALGYSYADYGDLIKNTSIWENKWTQKLETNLKTMFGKVFENNIQQNGQTSESKKYQDLTLLREVWWNTNKEYIWKAMVTGAELGSANKCSGIDKDTPPTIDHIPQFLRFIHEWVDNYCEKRKDLADKVKTACKTCVDEAKKYHETHNVDTTSGTGTSGVPSKNCDNTTNGGKSDPACKDCKNSACTQCKNACDAYTQFVSSTGGAKGSGATNDWRKQWKDMETKYTKLMSEAREKIKEYHEEQQKKASQGSTSGSSDNIPPFMMKCGKNNDELCVKPDIDSFFQYLHDKGITTLSSYINMVSTTTCGEDNAKWNKTTRDSSGGSSSSGTDTKVFYPEPLGSHPTGYKYACECKIPSREELCNDNELYRNRWTCSTSAASATSDKTRTRRAASATSTNYELCTDKTAPKNTEANHVQIPGATLSDEDAEFFISFDQWYKDIQIKLDEYMKRITDECDQDKIMKKPQNGGTATSGQSSSSGNVSPECSECRDSCECYKLWVNKINSQWDKQQTNYNKFVDKQKKQKNSGQPSGGSHKDDVVDMNSLLFVWCWEDFLEKTHGGKTIDTLDPTADGEMVDVLMKRCGDNKEKDKATDKFKERIDKAEKQKDICNKKQKRCQKDGETPDCDKIGGSDGGNVGGCNDKYYDDDDTNGTKKKPWDCTGKNKNKDVCVPPRTQTLCVANMHGQNDFKKIQKGEGEKLKKFIQNAMKKETENLYKYYTSDDDKKRAIISKKSGDQKGQTDASGLPHNFCKAAERTYNDFKHMVLGDSISKHTIIGDIGKKIKTVLQNDKSGTTPQDWWDKYSDHFWDAIKCGFKDKQKPNNSSEKFSGNECGVFYPPESDTDSQFVWWFKEWGQQFCFERQKYIDGINDKCSWSSHNRCDKKDGIPDKLKDDCQQKCTAYKNFINDKRTQWKQQKDKYVREHPGENIYDLFGDFPECKDANFDLIFRDTTTSGTTGPSGKPNSSDATKYGDASDICSCKDQIYNASGTHPSGCHEKSNDTAWSSSRVKNGTNGQRLRGVFAPPRRQKLCLANLYPINFGNDTTTGNSTTLKKNTLENRVKIIAEREAYFLWLKYNKKENPNNPESNKKACCDIRRSFFDIGDIVKGTDLWHDIITRYIDEKLDEVFKEVLEELRKTKNDPKYPNPILYLRKKWWEEKRNSVWDAMQYGVTNALKHIGATEQSYDKIECMKDDNNIRNFHIFATPQFVRWLEEWTHQFCEEYKKYIEEVEKNCNGGSTKNECNSGTGDCKNACTKYTNWINIKKTEWNGMSKYYTSIYHKDQYTSPDGTDYGDVHQETAIKHLNVKCKDDIDGTNKCCHCKNIGKENATASKSKSPTNDKPLEHMDLVVTLKDTRYKEYRGQCTDCQLQHIKEQITKINEKVQARQEAIKKQVAATTSGGGAAKPAPAKPAAVRPPAAAAAKPVATKPEVPRPQEPSGNHKAGGGQGAGPGQQPPPPPPPPASVSPQGTGSSVQTSKIYVNPDQAPAQINVTFDTTSTNTAAGAPDGAPSNTAAGSDPQGGGGAGGTGPGGKVAAVPGTGGTATPKPSWLDLLTKTVLPLAGTATNIGIQAADIGIELAKVTAQTVGKPIAEVTAEHVLKPAAEKVFEKIKDLTNPTSGPNSNPGSNGSNSDPDAQAPGPAPAQPQLVNSGSSAGTGSTGGNHVASGSSQSGVPGPVGAAGPTGQGGSPSLPVAQVPSAITTPNQGVKPRSTGGRSTRSPKPSAEPQFPSRELVNSALSSNVMWSVGLAFAGIAYMLLKKKPKIPVDIFRVLEIPQKDYNIPRYRSANKYVPYTKYRGKTYIYVGDQDTDDYIGDISSSDVTTSDSEVDELDINEIYGYGGGKHRTLIDIVLRPSTSPHGTTPSGTDIVETTIYSDDTIPGDTPASDIPRTSGTTNSDTTKPSVTHTHSDTTQTSDTPASDIPRTGDNMDIVDTTTYGDTTPPSGTDIVEPTTYSDNIYGAKFYYTNTRSTNYCGGKIHIYMMVGDI</sequence>
<feature type="compositionally biased region" description="Polar residues" evidence="2">
    <location>
        <begin position="1663"/>
        <end position="1673"/>
    </location>
</feature>
<keyword evidence="7" id="KW-1185">Reference proteome</keyword>
<feature type="compositionally biased region" description="Low complexity" evidence="2">
    <location>
        <begin position="1813"/>
        <end position="1855"/>
    </location>
</feature>
<dbReference type="Pfam" id="PF05424">
    <property type="entry name" value="Duffy_binding"/>
    <property type="match status" value="3"/>
</dbReference>
<feature type="domain" description="Duffy-antigen binding" evidence="4">
    <location>
        <begin position="866"/>
        <end position="1033"/>
    </location>
</feature>
<feature type="compositionally biased region" description="Polar residues" evidence="2">
    <location>
        <begin position="2088"/>
        <end position="2103"/>
    </location>
</feature>
<feature type="compositionally biased region" description="Low complexity" evidence="2">
    <location>
        <begin position="1731"/>
        <end position="1746"/>
    </location>
</feature>
<dbReference type="InterPro" id="IPR004258">
    <property type="entry name" value="DBL"/>
</dbReference>
<dbReference type="Proteomes" id="UP000831156">
    <property type="component" value="Unassembled WGS sequence"/>
</dbReference>
<dbReference type="PANTHER" id="PTHR12460:SF38">
    <property type="entry name" value="KINETOPLAST-ASSOCIATED PROTEIN-LIKE PROTEIN"/>
    <property type="match status" value="1"/>
</dbReference>
<feature type="compositionally biased region" description="Polar residues" evidence="2">
    <location>
        <begin position="1199"/>
        <end position="1208"/>
    </location>
</feature>
<feature type="region of interest" description="Disordered" evidence="2">
    <location>
        <begin position="1696"/>
        <end position="1747"/>
    </location>
</feature>
<feature type="domain" description="Duffy-antigen binding" evidence="4">
    <location>
        <begin position="1218"/>
        <end position="1391"/>
    </location>
</feature>
<evidence type="ECO:0000256" key="1">
    <source>
        <dbReference type="SAM" id="Coils"/>
    </source>
</evidence>
<reference evidence="6" key="1">
    <citation type="submission" date="2016-09" db="EMBL/GenBank/DDBJ databases">
        <authorList>
            <consortium name="Pathogen Informatics"/>
            <person name="Sun Q."/>
            <person name="Inoue M."/>
        </authorList>
    </citation>
    <scope>NUCLEOTIDE SEQUENCE</scope>
</reference>
<feature type="region of interest" description="Disordered" evidence="2">
    <location>
        <begin position="658"/>
        <end position="681"/>
    </location>
</feature>
<feature type="domain" description="Plasmodium falciparum erythrocyte membrane protein 1 acidic terminal segment" evidence="5">
    <location>
        <begin position="1941"/>
        <end position="2076"/>
    </location>
</feature>
<feature type="compositionally biased region" description="Low complexity" evidence="2">
    <location>
        <begin position="1594"/>
        <end position="1627"/>
    </location>
</feature>
<protein>
    <submittedName>
        <fullName evidence="6">Erythrocyte membrane protein 1, PfEMP1, putative</fullName>
    </submittedName>
</protein>
<feature type="region of interest" description="Disordered" evidence="2">
    <location>
        <begin position="437"/>
        <end position="457"/>
    </location>
</feature>
<evidence type="ECO:0000256" key="2">
    <source>
        <dbReference type="SAM" id="MobiDB-lite"/>
    </source>
</evidence>
<dbReference type="Pfam" id="PF15445">
    <property type="entry name" value="ATS"/>
    <property type="match status" value="1"/>
</dbReference>
<feature type="region of interest" description="Disordered" evidence="2">
    <location>
        <begin position="2073"/>
        <end position="2149"/>
    </location>
</feature>
<evidence type="ECO:0000313" key="6">
    <source>
        <dbReference type="EMBL" id="SCQ12672.1"/>
    </source>
</evidence>
<feature type="region of interest" description="Disordered" evidence="2">
    <location>
        <begin position="513"/>
        <end position="535"/>
    </location>
</feature>
<comment type="caution">
    <text evidence="6">The sequence shown here is derived from an EMBL/GenBank/DDBJ whole genome shotgun (WGS) entry which is preliminary data.</text>
</comment>
<dbReference type="InterPro" id="IPR008602">
    <property type="entry name" value="Duffy-antigen-binding"/>
</dbReference>
<feature type="region of interest" description="Disordered" evidence="2">
    <location>
        <begin position="1594"/>
        <end position="1673"/>
    </location>
</feature>
<feature type="region of interest" description="Disordered" evidence="2">
    <location>
        <begin position="1811"/>
        <end position="1929"/>
    </location>
</feature>
<keyword evidence="1" id="KW-0175">Coiled coil</keyword>
<accession>A0ABY0KWQ1</accession>
<dbReference type="Gene3D" id="1.20.58.830">
    <property type="match status" value="4"/>
</dbReference>
<feature type="compositionally biased region" description="Low complexity" evidence="2">
    <location>
        <begin position="664"/>
        <end position="681"/>
    </location>
</feature>
<organism evidence="6 7">
    <name type="scientific">Plasmodium gaboni</name>
    <dbReference type="NCBI Taxonomy" id="647221"/>
    <lineage>
        <taxon>Eukaryota</taxon>
        <taxon>Sar</taxon>
        <taxon>Alveolata</taxon>
        <taxon>Apicomplexa</taxon>
        <taxon>Aconoidasida</taxon>
        <taxon>Haemosporida</taxon>
        <taxon>Plasmodiidae</taxon>
        <taxon>Plasmodium</taxon>
        <taxon>Plasmodium (Laverania)</taxon>
    </lineage>
</organism>
<feature type="domain" description="Duffy-antigen binding" evidence="4">
    <location>
        <begin position="141"/>
        <end position="307"/>
    </location>
</feature>
<dbReference type="EMBL" id="FMKD01000031">
    <property type="protein sequence ID" value="SCQ12672.1"/>
    <property type="molecule type" value="Genomic_DNA"/>
</dbReference>
<feature type="compositionally biased region" description="Gly residues" evidence="2">
    <location>
        <begin position="1717"/>
        <end position="1730"/>
    </location>
</feature>
<feature type="compositionally biased region" description="Low complexity" evidence="2">
    <location>
        <begin position="1865"/>
        <end position="1879"/>
    </location>
</feature>
<gene>
    <name evidence="6" type="ORF">PGABG01_0010100</name>
</gene>
<proteinExistence type="predicted"/>
<dbReference type="SUPFAM" id="SSF140924">
    <property type="entry name" value="Duffy binding domain-like"/>
    <property type="match status" value="4"/>
</dbReference>
<feature type="compositionally biased region" description="Pro residues" evidence="2">
    <location>
        <begin position="1651"/>
        <end position="1662"/>
    </location>
</feature>
<feature type="compositionally biased region" description="Gly residues" evidence="2">
    <location>
        <begin position="1640"/>
        <end position="1649"/>
    </location>
</feature>
<feature type="compositionally biased region" description="Polar residues" evidence="2">
    <location>
        <begin position="2132"/>
        <end position="2143"/>
    </location>
</feature>